<dbReference type="SUPFAM" id="SSF48726">
    <property type="entry name" value="Immunoglobulin"/>
    <property type="match status" value="3"/>
</dbReference>
<dbReference type="SMART" id="SM00409">
    <property type="entry name" value="IG"/>
    <property type="match status" value="2"/>
</dbReference>
<dbReference type="Ensembl" id="ENSCCRT00015022293.1">
    <property type="protein sequence ID" value="ENSCCRP00015021508.1"/>
    <property type="gene ID" value="ENSCCRG00015009307.1"/>
</dbReference>
<reference evidence="4" key="1">
    <citation type="submission" date="2025-08" db="UniProtKB">
        <authorList>
            <consortium name="Ensembl"/>
        </authorList>
    </citation>
    <scope>IDENTIFICATION</scope>
</reference>
<keyword evidence="1" id="KW-0732">Signal</keyword>
<dbReference type="Proteomes" id="UP000694700">
    <property type="component" value="Unplaced"/>
</dbReference>
<dbReference type="AlphaFoldDB" id="A0A8C1TGI9"/>
<dbReference type="InterPro" id="IPR003599">
    <property type="entry name" value="Ig_sub"/>
</dbReference>
<dbReference type="GO" id="GO:0004888">
    <property type="term" value="F:transmembrane signaling receptor activity"/>
    <property type="evidence" value="ECO:0007669"/>
    <property type="project" value="TreeGrafter"/>
</dbReference>
<dbReference type="PANTHER" id="PTHR11481:SF64">
    <property type="entry name" value="FC RECEPTOR-LIKE PROTEIN 4"/>
    <property type="match status" value="1"/>
</dbReference>
<dbReference type="InterPro" id="IPR036179">
    <property type="entry name" value="Ig-like_dom_sf"/>
</dbReference>
<dbReference type="InterPro" id="IPR050488">
    <property type="entry name" value="Ig_Fc_receptor"/>
</dbReference>
<dbReference type="Pfam" id="PF13895">
    <property type="entry name" value="Ig_2"/>
    <property type="match status" value="1"/>
</dbReference>
<proteinExistence type="predicted"/>
<dbReference type="InterPro" id="IPR007110">
    <property type="entry name" value="Ig-like_dom"/>
</dbReference>
<dbReference type="GO" id="GO:0009897">
    <property type="term" value="C:external side of plasma membrane"/>
    <property type="evidence" value="ECO:0007669"/>
    <property type="project" value="TreeGrafter"/>
</dbReference>
<dbReference type="Gene3D" id="2.60.40.10">
    <property type="entry name" value="Immunoglobulins"/>
    <property type="match status" value="2"/>
</dbReference>
<accession>A0A8C1TGI9</accession>
<keyword evidence="2" id="KW-1015">Disulfide bond</keyword>
<dbReference type="PANTHER" id="PTHR11481">
    <property type="entry name" value="IMMUNOGLOBULIN FC RECEPTOR"/>
    <property type="match status" value="1"/>
</dbReference>
<dbReference type="InterPro" id="IPR013783">
    <property type="entry name" value="Ig-like_fold"/>
</dbReference>
<protein>
    <recommendedName>
        <fullName evidence="3">Ig-like domain-containing protein</fullName>
    </recommendedName>
</protein>
<dbReference type="PROSITE" id="PS50835">
    <property type="entry name" value="IG_LIKE"/>
    <property type="match status" value="1"/>
</dbReference>
<dbReference type="SMART" id="SM00408">
    <property type="entry name" value="IGc2"/>
    <property type="match status" value="1"/>
</dbReference>
<evidence type="ECO:0000256" key="1">
    <source>
        <dbReference type="ARBA" id="ARBA00022729"/>
    </source>
</evidence>
<feature type="domain" description="Ig-like" evidence="3">
    <location>
        <begin position="175"/>
        <end position="267"/>
    </location>
</feature>
<evidence type="ECO:0000256" key="2">
    <source>
        <dbReference type="ARBA" id="ARBA00023157"/>
    </source>
</evidence>
<dbReference type="GO" id="GO:0007166">
    <property type="term" value="P:cell surface receptor signaling pathway"/>
    <property type="evidence" value="ECO:0007669"/>
    <property type="project" value="TreeGrafter"/>
</dbReference>
<evidence type="ECO:0000313" key="5">
    <source>
        <dbReference type="Proteomes" id="UP000694700"/>
    </source>
</evidence>
<dbReference type="GO" id="GO:0006955">
    <property type="term" value="P:immune response"/>
    <property type="evidence" value="ECO:0007669"/>
    <property type="project" value="TreeGrafter"/>
</dbReference>
<dbReference type="InterPro" id="IPR003598">
    <property type="entry name" value="Ig_sub2"/>
</dbReference>
<sequence length="355" mass="39574">MLITKLKIQCTQLVDASTLSCFLIMDFYGGENATKPTTWFINDQQLSHQDYTMFLTAVTPKNNGTYKCVQDGLISDLLTLTVLELEPHAQLSPSVGGAVMIKGQGRNLVLQVEDELKDWTCFALRGVSRFGLGVNLYEKMKRAVIFAELKEAERATFWCQKKNIYRSNTVTLKMTELMVMLVPPAVPALQGESVTLRCVVWGGPKLENAVFYKNKIKLPESSKGTYTITNATQDDNGKYSCHATYRFSHISAGAAKKEGESDAQELNVIGGPAAAVISGSTKSLQCSCPRCPDDCTSYHWYHTLFNDPHSRRRLPENDRSITAEEEGLYSCRFDCGKGLSRFSDSYSYHGTHTHI</sequence>
<name>A0A8C1TGI9_CYPCA</name>
<organism evidence="4 5">
    <name type="scientific">Cyprinus carpio</name>
    <name type="common">Common carp</name>
    <dbReference type="NCBI Taxonomy" id="7962"/>
    <lineage>
        <taxon>Eukaryota</taxon>
        <taxon>Metazoa</taxon>
        <taxon>Chordata</taxon>
        <taxon>Craniata</taxon>
        <taxon>Vertebrata</taxon>
        <taxon>Euteleostomi</taxon>
        <taxon>Actinopterygii</taxon>
        <taxon>Neopterygii</taxon>
        <taxon>Teleostei</taxon>
        <taxon>Ostariophysi</taxon>
        <taxon>Cypriniformes</taxon>
        <taxon>Cyprinidae</taxon>
        <taxon>Cyprininae</taxon>
        <taxon>Cyprinus</taxon>
    </lineage>
</organism>
<evidence type="ECO:0000313" key="4">
    <source>
        <dbReference type="Ensembl" id="ENSCCRP00015021508.1"/>
    </source>
</evidence>
<evidence type="ECO:0000259" key="3">
    <source>
        <dbReference type="PROSITE" id="PS50835"/>
    </source>
</evidence>